<dbReference type="InterPro" id="IPR036155">
    <property type="entry name" value="Crypto/Photolyase_N_sf"/>
</dbReference>
<evidence type="ECO:0000256" key="4">
    <source>
        <dbReference type="ARBA" id="ARBA00022991"/>
    </source>
</evidence>
<dbReference type="Pfam" id="PF00875">
    <property type="entry name" value="DNA_photolyase"/>
    <property type="match status" value="1"/>
</dbReference>
<dbReference type="GO" id="GO:0071949">
    <property type="term" value="F:FAD binding"/>
    <property type="evidence" value="ECO:0007669"/>
    <property type="project" value="TreeGrafter"/>
</dbReference>
<feature type="binding site" evidence="5">
    <location>
        <position position="228"/>
    </location>
    <ligand>
        <name>FAD</name>
        <dbReference type="ChEBI" id="CHEBI:57692"/>
    </ligand>
</feature>
<dbReference type="GO" id="GO:0006139">
    <property type="term" value="P:nucleobase-containing compound metabolic process"/>
    <property type="evidence" value="ECO:0007669"/>
    <property type="project" value="UniProtKB-ARBA"/>
</dbReference>
<dbReference type="PROSITE" id="PS00394">
    <property type="entry name" value="DNA_PHOTOLYASES_1_1"/>
    <property type="match status" value="1"/>
</dbReference>
<dbReference type="Proteomes" id="UP000565723">
    <property type="component" value="Unassembled WGS sequence"/>
</dbReference>
<dbReference type="GO" id="GO:0003904">
    <property type="term" value="F:deoxyribodipyrimidine photo-lyase activity"/>
    <property type="evidence" value="ECO:0007669"/>
    <property type="project" value="TreeGrafter"/>
</dbReference>
<feature type="site" description="Electron transfer via tryptophanyl radical" evidence="6">
    <location>
        <position position="309"/>
    </location>
</feature>
<name>A0A850LI58_9RHOB</name>
<dbReference type="PANTHER" id="PTHR11455">
    <property type="entry name" value="CRYPTOCHROME"/>
    <property type="match status" value="1"/>
</dbReference>
<dbReference type="InterPro" id="IPR014729">
    <property type="entry name" value="Rossmann-like_a/b/a_fold"/>
</dbReference>
<evidence type="ECO:0000256" key="5">
    <source>
        <dbReference type="PIRSR" id="PIRSR602081-1"/>
    </source>
</evidence>
<evidence type="ECO:0000256" key="6">
    <source>
        <dbReference type="PIRSR" id="PIRSR602081-2"/>
    </source>
</evidence>
<dbReference type="InterPro" id="IPR036134">
    <property type="entry name" value="Crypto/Photolyase_FAD-like_sf"/>
</dbReference>
<dbReference type="Gene3D" id="3.40.50.620">
    <property type="entry name" value="HUPs"/>
    <property type="match status" value="1"/>
</dbReference>
<dbReference type="GO" id="GO:0009416">
    <property type="term" value="P:response to light stimulus"/>
    <property type="evidence" value="ECO:0007669"/>
    <property type="project" value="TreeGrafter"/>
</dbReference>
<evidence type="ECO:0000256" key="3">
    <source>
        <dbReference type="ARBA" id="ARBA00022827"/>
    </source>
</evidence>
<reference evidence="9 10" key="1">
    <citation type="journal article" date="2020" name="Proc. Natl. Acad. Sci. U.S.A.">
        <title>Ecological drivers of bacterial community assembly in synthetic phycospheres.</title>
        <authorList>
            <person name="Fu H."/>
            <person name="Uchimiya M."/>
            <person name="Gore J."/>
            <person name="Moran M.A."/>
        </authorList>
    </citation>
    <scope>NUCLEOTIDE SEQUENCE [LARGE SCALE GENOMIC DNA]</scope>
    <source>
        <strain evidence="9">HF-Din03</strain>
    </source>
</reference>
<dbReference type="AlphaFoldDB" id="A0A850LI58"/>
<dbReference type="PANTHER" id="PTHR11455:SF9">
    <property type="entry name" value="CRYPTOCHROME CIRCADIAN CLOCK 5 ISOFORM X1"/>
    <property type="match status" value="1"/>
</dbReference>
<evidence type="ECO:0000313" key="10">
    <source>
        <dbReference type="Proteomes" id="UP000565723"/>
    </source>
</evidence>
<feature type="binding site" evidence="5">
    <location>
        <position position="275"/>
    </location>
    <ligand>
        <name>FAD</name>
        <dbReference type="ChEBI" id="CHEBI:57692"/>
    </ligand>
</feature>
<feature type="domain" description="Photolyase/cryptochrome alpha/beta" evidence="8">
    <location>
        <begin position="9"/>
        <end position="135"/>
    </location>
</feature>
<dbReference type="InterPro" id="IPR005101">
    <property type="entry name" value="Cryptochr/Photolyase_FAD-bd"/>
</dbReference>
<protein>
    <submittedName>
        <fullName evidence="9">Deoxyribodipyrimidine photo-lyase</fullName>
    </submittedName>
</protein>
<gene>
    <name evidence="9" type="ORF">HW564_11055</name>
</gene>
<dbReference type="EMBL" id="JABXIY010000027">
    <property type="protein sequence ID" value="NVK97459.1"/>
    <property type="molecule type" value="Genomic_DNA"/>
</dbReference>
<dbReference type="Gene3D" id="1.10.579.10">
    <property type="entry name" value="DNA Cyclobutane Dipyrimidine Photolyase, subunit A, domain 3"/>
    <property type="match status" value="1"/>
</dbReference>
<evidence type="ECO:0000256" key="7">
    <source>
        <dbReference type="RuleBase" id="RU004182"/>
    </source>
</evidence>
<feature type="binding site" evidence="5">
    <location>
        <begin position="377"/>
        <end position="379"/>
    </location>
    <ligand>
        <name>FAD</name>
        <dbReference type="ChEBI" id="CHEBI:57692"/>
    </ligand>
</feature>
<keyword evidence="3 5" id="KW-0274">FAD</keyword>
<feature type="site" description="Electron transfer via tryptophanyl radical" evidence="6">
    <location>
        <position position="387"/>
    </location>
</feature>
<comment type="similarity">
    <text evidence="7">Belongs to the DNA photolyase family.</text>
</comment>
<feature type="binding site" evidence="5">
    <location>
        <begin position="240"/>
        <end position="244"/>
    </location>
    <ligand>
        <name>FAD</name>
        <dbReference type="ChEBI" id="CHEBI:57692"/>
    </ligand>
</feature>
<keyword evidence="4 7" id="KW-0157">Chromophore</keyword>
<accession>A0A850LI58</accession>
<dbReference type="InterPro" id="IPR018394">
    <property type="entry name" value="DNA_photolyase_1_CS_C"/>
</dbReference>
<comment type="cofactor">
    <cofactor evidence="5">
        <name>FAD</name>
        <dbReference type="ChEBI" id="CHEBI:57692"/>
    </cofactor>
    <text evidence="5">Binds 1 FAD per subunit.</text>
</comment>
<dbReference type="GO" id="GO:0006950">
    <property type="term" value="P:response to stress"/>
    <property type="evidence" value="ECO:0007669"/>
    <property type="project" value="UniProtKB-ARBA"/>
</dbReference>
<dbReference type="PRINTS" id="PR00147">
    <property type="entry name" value="DNAPHOTLYASE"/>
</dbReference>
<dbReference type="GO" id="GO:0003677">
    <property type="term" value="F:DNA binding"/>
    <property type="evidence" value="ECO:0007669"/>
    <property type="project" value="TreeGrafter"/>
</dbReference>
<dbReference type="SUPFAM" id="SSF48173">
    <property type="entry name" value="Cryptochrome/photolyase FAD-binding domain"/>
    <property type="match status" value="1"/>
</dbReference>
<dbReference type="InterPro" id="IPR002081">
    <property type="entry name" value="Cryptochrome/DNA_photolyase_1"/>
</dbReference>
<dbReference type="Gene3D" id="1.25.40.80">
    <property type="match status" value="1"/>
</dbReference>
<dbReference type="InterPro" id="IPR006050">
    <property type="entry name" value="DNA_photolyase_N"/>
</dbReference>
<dbReference type="Pfam" id="PF03441">
    <property type="entry name" value="FAD_binding_7"/>
    <property type="match status" value="1"/>
</dbReference>
<dbReference type="SUPFAM" id="SSF52425">
    <property type="entry name" value="Cryptochrome/photolyase, N-terminal domain"/>
    <property type="match status" value="1"/>
</dbReference>
<evidence type="ECO:0000259" key="8">
    <source>
        <dbReference type="PROSITE" id="PS51645"/>
    </source>
</evidence>
<comment type="caution">
    <text evidence="9">The sequence shown here is derived from an EMBL/GenBank/DDBJ whole genome shotgun (WGS) entry which is preliminary data.</text>
</comment>
<evidence type="ECO:0000256" key="1">
    <source>
        <dbReference type="ARBA" id="ARBA00001932"/>
    </source>
</evidence>
<sequence>MESGVSETRAIIYWLRRDLRLADHPGLAAAAASGRPVVPVFIHDESVAALGAAPAFRLGLGLERFGATLGDMGSRLILRRGSAPAVLQALIAETGAGAVWWTREYTPQAITRDSALKTALQQAGIEARSFGGALLFEPWTVETGAGGFYKVYTPFWRAVSQREVSAPDPAPARVRPPEAWPGSEALSDWGLGAPMRRGAAVVATHQAPGEAAALERLDRFIATGIGQYDACRDLPAGDGTSTLSDALSLGEIGPRTLWHRAGEAAHKGAQGAETFLKQLVWRDFAYHLMYHTPHLLSENWRPGWEVFPWATDPADPGFVAWTRGRTGVPLVDAAMREMYVTGRMHNRARMIAASYLTKHLMVHWKLGMDWFADCLTDWDPAANAMGWQWVAGCGPDAAPYFRIFNPETQAKKFDPKGRYRNHWIAEGQAEPPRAALSYFDAVPRSWNLRPDASYPPPIMALDQGRRRALSAYASAFSQGSDGKLA</sequence>
<evidence type="ECO:0000256" key="2">
    <source>
        <dbReference type="ARBA" id="ARBA00022630"/>
    </source>
</evidence>
<keyword evidence="9" id="KW-0456">Lyase</keyword>
<organism evidence="9 10">
    <name type="scientific">Ruegeria pomeroyi</name>
    <dbReference type="NCBI Taxonomy" id="89184"/>
    <lineage>
        <taxon>Bacteria</taxon>
        <taxon>Pseudomonadati</taxon>
        <taxon>Pseudomonadota</taxon>
        <taxon>Alphaproteobacteria</taxon>
        <taxon>Rhodobacterales</taxon>
        <taxon>Roseobacteraceae</taxon>
        <taxon>Ruegeria</taxon>
    </lineage>
</organism>
<dbReference type="PROSITE" id="PS51645">
    <property type="entry name" value="PHR_CRY_ALPHA_BETA"/>
    <property type="match status" value="1"/>
</dbReference>
<proteinExistence type="inferred from homology"/>
<keyword evidence="2 5" id="KW-0285">Flavoprotein</keyword>
<comment type="cofactor">
    <cofactor evidence="1">
        <name>(6R)-5,10-methylene-5,6,7,8-tetrahydrofolate</name>
        <dbReference type="ChEBI" id="CHEBI:15636"/>
    </cofactor>
</comment>
<evidence type="ECO:0000313" key="9">
    <source>
        <dbReference type="EMBL" id="NVK97459.1"/>
    </source>
</evidence>
<feature type="site" description="Electron transfer via tryptophanyl radical" evidence="6">
    <location>
        <position position="364"/>
    </location>
</feature>